<dbReference type="CDD" id="cd07560">
    <property type="entry name" value="Peptidase_S41_CPP"/>
    <property type="match status" value="1"/>
</dbReference>
<dbReference type="Gene3D" id="2.30.42.10">
    <property type="match status" value="1"/>
</dbReference>
<organism evidence="9 10">
    <name type="scientific">Metabacillus arenae</name>
    <dbReference type="NCBI Taxonomy" id="2771434"/>
    <lineage>
        <taxon>Bacteria</taxon>
        <taxon>Bacillati</taxon>
        <taxon>Bacillota</taxon>
        <taxon>Bacilli</taxon>
        <taxon>Bacillales</taxon>
        <taxon>Bacillaceae</taxon>
        <taxon>Metabacillus</taxon>
    </lineage>
</organism>
<evidence type="ECO:0000256" key="6">
    <source>
        <dbReference type="ARBA" id="ARBA00066637"/>
    </source>
</evidence>
<dbReference type="Gene3D" id="3.90.226.10">
    <property type="entry name" value="2-enoyl-CoA Hydratase, Chain A, domain 1"/>
    <property type="match status" value="1"/>
</dbReference>
<protein>
    <recommendedName>
        <fullName evidence="6">C-terminal processing peptidase</fullName>
        <ecNumber evidence="6">3.4.21.102</ecNumber>
    </recommendedName>
</protein>
<dbReference type="PANTHER" id="PTHR32060">
    <property type="entry name" value="TAIL-SPECIFIC PROTEASE"/>
    <property type="match status" value="1"/>
</dbReference>
<evidence type="ECO:0000256" key="7">
    <source>
        <dbReference type="RuleBase" id="RU004404"/>
    </source>
</evidence>
<keyword evidence="10" id="KW-1185">Reference proteome</keyword>
<dbReference type="AlphaFoldDB" id="A0A926NEL1"/>
<dbReference type="Gene3D" id="3.30.750.44">
    <property type="match status" value="1"/>
</dbReference>
<dbReference type="Pfam" id="PF17820">
    <property type="entry name" value="PDZ_6"/>
    <property type="match status" value="1"/>
</dbReference>
<dbReference type="PROSITE" id="PS50106">
    <property type="entry name" value="PDZ"/>
    <property type="match status" value="1"/>
</dbReference>
<dbReference type="SMART" id="SM00245">
    <property type="entry name" value="TSPc"/>
    <property type="match status" value="1"/>
</dbReference>
<dbReference type="GO" id="GO:0006508">
    <property type="term" value="P:proteolysis"/>
    <property type="evidence" value="ECO:0007669"/>
    <property type="project" value="UniProtKB-KW"/>
</dbReference>
<dbReference type="EMBL" id="JACXAI010000002">
    <property type="protein sequence ID" value="MBD1379033.1"/>
    <property type="molecule type" value="Genomic_DNA"/>
</dbReference>
<keyword evidence="3 7" id="KW-0378">Hydrolase</keyword>
<proteinExistence type="inferred from homology"/>
<dbReference type="GO" id="GO:0004252">
    <property type="term" value="F:serine-type endopeptidase activity"/>
    <property type="evidence" value="ECO:0007669"/>
    <property type="project" value="UniProtKB-EC"/>
</dbReference>
<dbReference type="InterPro" id="IPR004447">
    <property type="entry name" value="Peptidase_S41A"/>
</dbReference>
<dbReference type="SUPFAM" id="SSF47090">
    <property type="entry name" value="PGBD-like"/>
    <property type="match status" value="1"/>
</dbReference>
<dbReference type="SUPFAM" id="SSF50156">
    <property type="entry name" value="PDZ domain-like"/>
    <property type="match status" value="1"/>
</dbReference>
<evidence type="ECO:0000256" key="4">
    <source>
        <dbReference type="ARBA" id="ARBA00022825"/>
    </source>
</evidence>
<dbReference type="PANTHER" id="PTHR32060:SF30">
    <property type="entry name" value="CARBOXY-TERMINAL PROCESSING PROTEASE CTPA"/>
    <property type="match status" value="1"/>
</dbReference>
<dbReference type="Proteomes" id="UP000626844">
    <property type="component" value="Unassembled WGS sequence"/>
</dbReference>
<dbReference type="InterPro" id="IPR055210">
    <property type="entry name" value="CtpA/B_N"/>
</dbReference>
<evidence type="ECO:0000256" key="5">
    <source>
        <dbReference type="ARBA" id="ARBA00051784"/>
    </source>
</evidence>
<dbReference type="InterPro" id="IPR036366">
    <property type="entry name" value="PGBDSf"/>
</dbReference>
<dbReference type="Pfam" id="PF01471">
    <property type="entry name" value="PG_binding_1"/>
    <property type="match status" value="1"/>
</dbReference>
<dbReference type="Pfam" id="PF22694">
    <property type="entry name" value="CtpB_N-like"/>
    <property type="match status" value="1"/>
</dbReference>
<dbReference type="InterPro" id="IPR002477">
    <property type="entry name" value="Peptidoglycan-bd-like"/>
</dbReference>
<dbReference type="SMART" id="SM00228">
    <property type="entry name" value="PDZ"/>
    <property type="match status" value="1"/>
</dbReference>
<evidence type="ECO:0000256" key="2">
    <source>
        <dbReference type="ARBA" id="ARBA00022670"/>
    </source>
</evidence>
<sequence>MLGKLKIPIIILLTAVISSALTLTLIEPKSMTTASSDEKFEKLFSTYETIKKEYYQDTNDTKLVDGAINGMVESLDDPYSDYMNQKEAKSFDDNISSSFEGIGAEVQEIDGKIMIVSPIKGSPAEKAGLKPRDKILKVDNKSIEGMSVNEAVMLIRGEKGSTVDLVVERDGSGQMDFTITRDTIPLETVYFEVEDNVGKIQITKFSESTAEELKKAVEELESKNVKGLVLDLRQNPGGLMDQAILMSDMFVPKGKTIMQVENKDGSKEVYKAENDPITDLPSVVVVDKGTASAAEIMAAALYQSARIPVVGEKTFGKGTIQTAQTFNDSSSVKFTIAKWLTPNGEWIHEKGFKPQVKASLPEFASLPYLDPKKGMKPGDSGEEVKTAQKMLNALGYKEMKEEGFFDESTKSQVKAFQADHKLSASGELNEETIIKLMEALQKMIAENDVQIEKAIEVLKK</sequence>
<comment type="similarity">
    <text evidence="1 7">Belongs to the peptidase S41A family.</text>
</comment>
<dbReference type="CDD" id="cd06782">
    <property type="entry name" value="cpPDZ_CPP-like"/>
    <property type="match status" value="1"/>
</dbReference>
<comment type="caution">
    <text evidence="9">The sequence shown here is derived from an EMBL/GenBank/DDBJ whole genome shotgun (WGS) entry which is preliminary data.</text>
</comment>
<dbReference type="Gene3D" id="1.10.101.10">
    <property type="entry name" value="PGBD-like superfamily/PGBD"/>
    <property type="match status" value="1"/>
</dbReference>
<evidence type="ECO:0000313" key="9">
    <source>
        <dbReference type="EMBL" id="MBD1379033.1"/>
    </source>
</evidence>
<dbReference type="InterPro" id="IPR041489">
    <property type="entry name" value="PDZ_6"/>
</dbReference>
<dbReference type="RefSeq" id="WP_191155291.1">
    <property type="nucleotide sequence ID" value="NZ_JACXAI010000002.1"/>
</dbReference>
<keyword evidence="4 7" id="KW-0720">Serine protease</keyword>
<evidence type="ECO:0000256" key="3">
    <source>
        <dbReference type="ARBA" id="ARBA00022801"/>
    </source>
</evidence>
<dbReference type="InterPro" id="IPR001478">
    <property type="entry name" value="PDZ"/>
</dbReference>
<dbReference type="GO" id="GO:0007165">
    <property type="term" value="P:signal transduction"/>
    <property type="evidence" value="ECO:0007669"/>
    <property type="project" value="TreeGrafter"/>
</dbReference>
<name>A0A926NEL1_9BACI</name>
<keyword evidence="2 7" id="KW-0645">Protease</keyword>
<dbReference type="GO" id="GO:0030288">
    <property type="term" value="C:outer membrane-bounded periplasmic space"/>
    <property type="evidence" value="ECO:0007669"/>
    <property type="project" value="TreeGrafter"/>
</dbReference>
<dbReference type="InterPro" id="IPR036034">
    <property type="entry name" value="PDZ_sf"/>
</dbReference>
<gene>
    <name evidence="9" type="ORF">IC621_02215</name>
</gene>
<evidence type="ECO:0000256" key="1">
    <source>
        <dbReference type="ARBA" id="ARBA00009179"/>
    </source>
</evidence>
<dbReference type="InterPro" id="IPR036365">
    <property type="entry name" value="PGBD-like_sf"/>
</dbReference>
<comment type="catalytic activity">
    <reaction evidence="5">
        <text>The enzyme shows specific recognition of a C-terminal tripeptide, Xaa-Yaa-Zaa, in which Xaa is preferably Ala or Leu, Yaa is preferably Ala or Tyr, and Zaa is preferably Ala, but then cleaves at a variable distance from the C-terminus. A typical cleavage is -Ala-Ala-|-Arg-Ala-Ala-Lys-Glu-Asn-Tyr-Ala-Leu-Ala-Ala.</text>
        <dbReference type="EC" id="3.4.21.102"/>
    </reaction>
</comment>
<dbReference type="Pfam" id="PF03572">
    <property type="entry name" value="Peptidase_S41"/>
    <property type="match status" value="1"/>
</dbReference>
<dbReference type="InterPro" id="IPR005151">
    <property type="entry name" value="Tail-specific_protease"/>
</dbReference>
<dbReference type="EC" id="3.4.21.102" evidence="6"/>
<reference evidence="9" key="1">
    <citation type="submission" date="2020-09" db="EMBL/GenBank/DDBJ databases">
        <title>A novel bacterium of genus Bacillus, isolated from South China Sea.</title>
        <authorList>
            <person name="Huang H."/>
            <person name="Mo K."/>
            <person name="Hu Y."/>
        </authorList>
    </citation>
    <scope>NUCLEOTIDE SEQUENCE</scope>
    <source>
        <strain evidence="9">IB182487</strain>
    </source>
</reference>
<dbReference type="FunFam" id="3.30.750.44:FF:000001">
    <property type="entry name" value="S41 family peptidase"/>
    <property type="match status" value="1"/>
</dbReference>
<evidence type="ECO:0000259" key="8">
    <source>
        <dbReference type="PROSITE" id="PS50106"/>
    </source>
</evidence>
<dbReference type="InterPro" id="IPR029045">
    <property type="entry name" value="ClpP/crotonase-like_dom_sf"/>
</dbReference>
<dbReference type="FunFam" id="2.30.42.10:FF:000063">
    <property type="entry name" value="Peptidase, S41 family"/>
    <property type="match status" value="1"/>
</dbReference>
<accession>A0A926NEL1</accession>
<dbReference type="SUPFAM" id="SSF52096">
    <property type="entry name" value="ClpP/crotonase"/>
    <property type="match status" value="1"/>
</dbReference>
<feature type="domain" description="PDZ" evidence="8">
    <location>
        <begin position="102"/>
        <end position="170"/>
    </location>
</feature>
<dbReference type="NCBIfam" id="TIGR00225">
    <property type="entry name" value="prc"/>
    <property type="match status" value="1"/>
</dbReference>
<evidence type="ECO:0000313" key="10">
    <source>
        <dbReference type="Proteomes" id="UP000626844"/>
    </source>
</evidence>